<accession>A0A2H0BIV1</accession>
<sequence length="266" mass="28802">MAIIAVAVFVLLCLIVGGEAVYANTVIVGIDPPIIEITSLPGERIQGVVTVFAKTGEQVIMSAKSFVPKGNLGYIEVVDSADDSVSWVSFENNDFVVGGKNNEISSVQVGYLIQIPPDAMRGDYNLVLFAENRGQTGSSWQNVSHVAKIGSNVLITVLSSDEPYVPKLSIKNSDSNLFVFRLPIVETFSVTNEGSIRFPMNGQVTVTDVWGENIYSSLILPLNVLSGSSRLVQIVESDNGVLEIMPHFKGVFSELKAFNLYQISLP</sequence>
<name>A0A2H0BIV1_UNCKA</name>
<dbReference type="Proteomes" id="UP000228495">
    <property type="component" value="Unassembled WGS sequence"/>
</dbReference>
<evidence type="ECO:0000313" key="1">
    <source>
        <dbReference type="EMBL" id="PIP56930.1"/>
    </source>
</evidence>
<proteinExistence type="predicted"/>
<dbReference type="AlphaFoldDB" id="A0A2H0BIV1"/>
<evidence type="ECO:0000313" key="2">
    <source>
        <dbReference type="Proteomes" id="UP000228495"/>
    </source>
</evidence>
<reference evidence="1 2" key="1">
    <citation type="submission" date="2017-09" db="EMBL/GenBank/DDBJ databases">
        <title>Depth-based differentiation of microbial function through sediment-hosted aquifers and enrichment of novel symbionts in the deep terrestrial subsurface.</title>
        <authorList>
            <person name="Probst A.J."/>
            <person name="Ladd B."/>
            <person name="Jarett J.K."/>
            <person name="Geller-Mcgrath D.E."/>
            <person name="Sieber C.M."/>
            <person name="Emerson J.B."/>
            <person name="Anantharaman K."/>
            <person name="Thomas B.C."/>
            <person name="Malmstrom R."/>
            <person name="Stieglmeier M."/>
            <person name="Klingl A."/>
            <person name="Woyke T."/>
            <person name="Ryan C.M."/>
            <person name="Banfield J.F."/>
        </authorList>
    </citation>
    <scope>NUCLEOTIDE SEQUENCE [LARGE SCALE GENOMIC DNA]</scope>
    <source>
        <strain evidence="1">CG22_combo_CG10-13_8_21_14_all_39_12</strain>
    </source>
</reference>
<gene>
    <name evidence="1" type="ORF">COX05_00340</name>
</gene>
<dbReference type="EMBL" id="PCSU01000004">
    <property type="protein sequence ID" value="PIP56930.1"/>
    <property type="molecule type" value="Genomic_DNA"/>
</dbReference>
<comment type="caution">
    <text evidence="1">The sequence shown here is derived from an EMBL/GenBank/DDBJ whole genome shotgun (WGS) entry which is preliminary data.</text>
</comment>
<organism evidence="1 2">
    <name type="scientific">candidate division WWE3 bacterium CG22_combo_CG10-13_8_21_14_all_39_12</name>
    <dbReference type="NCBI Taxonomy" id="1975094"/>
    <lineage>
        <taxon>Bacteria</taxon>
        <taxon>Katanobacteria</taxon>
    </lineage>
</organism>
<protein>
    <submittedName>
        <fullName evidence="1">Uncharacterized protein</fullName>
    </submittedName>
</protein>